<evidence type="ECO:0000259" key="2">
    <source>
        <dbReference type="Pfam" id="PF22725"/>
    </source>
</evidence>
<dbReference type="Gene3D" id="3.30.360.10">
    <property type="entry name" value="Dihydrodipicolinate Reductase, domain 2"/>
    <property type="match status" value="1"/>
</dbReference>
<dbReference type="PANTHER" id="PTHR43377">
    <property type="entry name" value="BILIVERDIN REDUCTASE A"/>
    <property type="match status" value="1"/>
</dbReference>
<dbReference type="SUPFAM" id="SSF51735">
    <property type="entry name" value="NAD(P)-binding Rossmann-fold domains"/>
    <property type="match status" value="1"/>
</dbReference>
<dbReference type="InterPro" id="IPR036291">
    <property type="entry name" value="NAD(P)-bd_dom_sf"/>
</dbReference>
<evidence type="ECO:0000313" key="4">
    <source>
        <dbReference type="Proteomes" id="UP000198983"/>
    </source>
</evidence>
<keyword evidence="4" id="KW-1185">Reference proteome</keyword>
<accession>A0A1H1WD95</accession>
<feature type="domain" description="Gfo/Idh/MocA-like oxidoreductase N-terminal" evidence="1">
    <location>
        <begin position="3"/>
        <end position="123"/>
    </location>
</feature>
<dbReference type="Gene3D" id="3.40.50.720">
    <property type="entry name" value="NAD(P)-binding Rossmann-like Domain"/>
    <property type="match status" value="1"/>
</dbReference>
<dbReference type="EMBL" id="LT629732">
    <property type="protein sequence ID" value="SDS94109.1"/>
    <property type="molecule type" value="Genomic_DNA"/>
</dbReference>
<protein>
    <submittedName>
        <fullName evidence="3">Predicted dehydrogenase</fullName>
    </submittedName>
</protein>
<organism evidence="3 4">
    <name type="scientific">Actinopolymorpha singaporensis</name>
    <dbReference type="NCBI Taxonomy" id="117157"/>
    <lineage>
        <taxon>Bacteria</taxon>
        <taxon>Bacillati</taxon>
        <taxon>Actinomycetota</taxon>
        <taxon>Actinomycetes</taxon>
        <taxon>Propionibacteriales</taxon>
        <taxon>Actinopolymorphaceae</taxon>
        <taxon>Actinopolymorpha</taxon>
    </lineage>
</organism>
<dbReference type="GO" id="GO:0000166">
    <property type="term" value="F:nucleotide binding"/>
    <property type="evidence" value="ECO:0007669"/>
    <property type="project" value="InterPro"/>
</dbReference>
<dbReference type="Pfam" id="PF01408">
    <property type="entry name" value="GFO_IDH_MocA"/>
    <property type="match status" value="1"/>
</dbReference>
<dbReference type="InterPro" id="IPR051450">
    <property type="entry name" value="Gfo/Idh/MocA_Oxidoreductases"/>
</dbReference>
<dbReference type="InterPro" id="IPR055170">
    <property type="entry name" value="GFO_IDH_MocA-like_dom"/>
</dbReference>
<reference evidence="3 4" key="1">
    <citation type="submission" date="2016-10" db="EMBL/GenBank/DDBJ databases">
        <authorList>
            <person name="de Groot N.N."/>
        </authorList>
    </citation>
    <scope>NUCLEOTIDE SEQUENCE [LARGE SCALE GENOMIC DNA]</scope>
    <source>
        <strain evidence="3 4">DSM 22024</strain>
    </source>
</reference>
<feature type="domain" description="GFO/IDH/MocA-like oxidoreductase" evidence="2">
    <location>
        <begin position="132"/>
        <end position="255"/>
    </location>
</feature>
<dbReference type="STRING" id="117157.SAMN04489717_4428"/>
<dbReference type="InterPro" id="IPR000683">
    <property type="entry name" value="Gfo/Idh/MocA-like_OxRdtase_N"/>
</dbReference>
<evidence type="ECO:0000313" key="3">
    <source>
        <dbReference type="EMBL" id="SDS94109.1"/>
    </source>
</evidence>
<dbReference type="PANTHER" id="PTHR43377:SF1">
    <property type="entry name" value="BILIVERDIN REDUCTASE A"/>
    <property type="match status" value="1"/>
</dbReference>
<gene>
    <name evidence="3" type="ORF">SAMN04489717_4428</name>
</gene>
<name>A0A1H1WD95_9ACTN</name>
<proteinExistence type="predicted"/>
<dbReference type="SUPFAM" id="SSF55347">
    <property type="entry name" value="Glyceraldehyde-3-phosphate dehydrogenase-like, C-terminal domain"/>
    <property type="match status" value="1"/>
</dbReference>
<dbReference type="Pfam" id="PF22725">
    <property type="entry name" value="GFO_IDH_MocA_C3"/>
    <property type="match status" value="1"/>
</dbReference>
<sequence>MTVNVGLIGCGGISNPHVRGYLEIPDRAKVTAVADVVEENARTRAEQVGGAQVFSDYRDLIATAGVDAVDICLPHHLHADAILAAAEAGKHILCEKPLCITTDEAAKITQAVKANGVTLMCAHNQLFMPPVAKARELIQSGALGKVYELRTTDSFFNRGLNADMGWRGSLQTAGGGELIDTGYHPTYLLLHLATAEPSEVVAMTSRHRLEMEGEDSAQVMVRFADGSVGTIVTSWAYQPAAVTEKFSVVAEKGTLWSDGRTLNHRTIDGELTTVEFPEVHAFSAEIADFITCVTDKRRPINTEVEGVHVLKVILGAYASVKEKRVVTLADL</sequence>
<evidence type="ECO:0000259" key="1">
    <source>
        <dbReference type="Pfam" id="PF01408"/>
    </source>
</evidence>
<dbReference type="RefSeq" id="WP_092655538.1">
    <property type="nucleotide sequence ID" value="NZ_LT629732.1"/>
</dbReference>
<dbReference type="Proteomes" id="UP000198983">
    <property type="component" value="Chromosome I"/>
</dbReference>
<dbReference type="AlphaFoldDB" id="A0A1H1WD95"/>